<dbReference type="OMA" id="KQYTFAK"/>
<evidence type="ECO:0000259" key="5">
    <source>
        <dbReference type="SMART" id="SM00737"/>
    </source>
</evidence>
<dbReference type="SUPFAM" id="SSF81296">
    <property type="entry name" value="E set domains"/>
    <property type="match status" value="1"/>
</dbReference>
<dbReference type="GO" id="GO:0032934">
    <property type="term" value="F:sterol binding"/>
    <property type="evidence" value="ECO:0007669"/>
    <property type="project" value="InterPro"/>
</dbReference>
<dbReference type="InterPro" id="IPR039670">
    <property type="entry name" value="NPC2-like"/>
</dbReference>
<dbReference type="Pfam" id="PF02221">
    <property type="entry name" value="E1_DerP2_DerF2"/>
    <property type="match status" value="1"/>
</dbReference>
<reference evidence="7" key="1">
    <citation type="submission" date="2025-08" db="UniProtKB">
        <authorList>
            <consortium name="RefSeq"/>
        </authorList>
    </citation>
    <scope>IDENTIFICATION</scope>
    <source>
        <tissue evidence="7">Whole body</tissue>
    </source>
</reference>
<protein>
    <submittedName>
        <fullName evidence="7">NPC intracellular cholesterol transporter 2-like</fullName>
    </submittedName>
</protein>
<keyword evidence="6" id="KW-1185">Reference proteome</keyword>
<keyword evidence="4" id="KW-1133">Transmembrane helix</keyword>
<evidence type="ECO:0000313" key="7">
    <source>
        <dbReference type="RefSeq" id="XP_026494297.1"/>
    </source>
</evidence>
<dbReference type="GeneID" id="113399393"/>
<name>A0A8B8IDE0_VANTA</name>
<evidence type="ECO:0000256" key="1">
    <source>
        <dbReference type="ARBA" id="ARBA00004613"/>
    </source>
</evidence>
<dbReference type="FunFam" id="2.60.40.770:FF:000001">
    <property type="entry name" value="NPC intracellular cholesterol transporter 2"/>
    <property type="match status" value="1"/>
</dbReference>
<sequence>MQVIQVFKASERLHTRRSHLLITADVNMFTLSVVVFSFLAFTAATNVQQCPGKSFEGLKDRVQLSPCKKLPCRLKKGTDQNITIQFTPDKDITEVKNQVSADVAGISLPFIGVDGLPICQKLETENGEKASCPLQAGTKYVYKDSFPILEFYPKIESTVQWALKDGENDIICFKVPVKIV</sequence>
<dbReference type="AlphaFoldDB" id="A0A8B8IDE0"/>
<feature type="domain" description="MD-2-related lipid-recognition" evidence="5">
    <location>
        <begin position="47"/>
        <end position="177"/>
    </location>
</feature>
<dbReference type="OrthoDB" id="6332846at2759"/>
<evidence type="ECO:0000256" key="3">
    <source>
        <dbReference type="ARBA" id="ARBA00022525"/>
    </source>
</evidence>
<evidence type="ECO:0000256" key="4">
    <source>
        <dbReference type="SAM" id="Phobius"/>
    </source>
</evidence>
<dbReference type="InterPro" id="IPR014756">
    <property type="entry name" value="Ig_E-set"/>
</dbReference>
<dbReference type="Gene3D" id="2.60.40.770">
    <property type="match status" value="1"/>
</dbReference>
<evidence type="ECO:0000313" key="6">
    <source>
        <dbReference type="Proteomes" id="UP001652626"/>
    </source>
</evidence>
<dbReference type="PANTHER" id="PTHR11306">
    <property type="entry name" value="NIEMANN PICK TYPE C2 PROTEIN NPC2-RELATED"/>
    <property type="match status" value="1"/>
</dbReference>
<feature type="transmembrane region" description="Helical" evidence="4">
    <location>
        <begin position="20"/>
        <end position="41"/>
    </location>
</feature>
<dbReference type="GO" id="GO:0005576">
    <property type="term" value="C:extracellular region"/>
    <property type="evidence" value="ECO:0007669"/>
    <property type="project" value="UniProtKB-SubCell"/>
</dbReference>
<accession>A0A8B8IDE0</accession>
<comment type="subcellular location">
    <subcellularLocation>
        <location evidence="1">Secreted</location>
    </subcellularLocation>
</comment>
<proteinExistence type="inferred from homology"/>
<gene>
    <name evidence="7" type="primary">LOC113399393</name>
</gene>
<keyword evidence="4" id="KW-0472">Membrane</keyword>
<keyword evidence="3" id="KW-0964">Secreted</keyword>
<organism evidence="6 7">
    <name type="scientific">Vanessa tameamea</name>
    <name type="common">Kamehameha butterfly</name>
    <dbReference type="NCBI Taxonomy" id="334116"/>
    <lineage>
        <taxon>Eukaryota</taxon>
        <taxon>Metazoa</taxon>
        <taxon>Ecdysozoa</taxon>
        <taxon>Arthropoda</taxon>
        <taxon>Hexapoda</taxon>
        <taxon>Insecta</taxon>
        <taxon>Pterygota</taxon>
        <taxon>Neoptera</taxon>
        <taxon>Endopterygota</taxon>
        <taxon>Lepidoptera</taxon>
        <taxon>Glossata</taxon>
        <taxon>Ditrysia</taxon>
        <taxon>Papilionoidea</taxon>
        <taxon>Nymphalidae</taxon>
        <taxon>Nymphalinae</taxon>
        <taxon>Vanessa</taxon>
    </lineage>
</organism>
<keyword evidence="4" id="KW-0812">Transmembrane</keyword>
<evidence type="ECO:0000256" key="2">
    <source>
        <dbReference type="ARBA" id="ARBA00006370"/>
    </source>
</evidence>
<dbReference type="GO" id="GO:0015918">
    <property type="term" value="P:sterol transport"/>
    <property type="evidence" value="ECO:0007669"/>
    <property type="project" value="InterPro"/>
</dbReference>
<dbReference type="PANTHER" id="PTHR11306:SF68">
    <property type="entry name" value="NPC INTRACELLULAR CHOLESTEROL TRANSPORTER 2"/>
    <property type="match status" value="1"/>
</dbReference>
<dbReference type="Proteomes" id="UP001652626">
    <property type="component" value="Chromosome 19"/>
</dbReference>
<dbReference type="SMART" id="SM00737">
    <property type="entry name" value="ML"/>
    <property type="match status" value="1"/>
</dbReference>
<dbReference type="InterPro" id="IPR003172">
    <property type="entry name" value="ML_dom"/>
</dbReference>
<comment type="similarity">
    <text evidence="2">Belongs to the NPC2 family.</text>
</comment>
<dbReference type="RefSeq" id="XP_026494297.1">
    <property type="nucleotide sequence ID" value="XM_026638512.2"/>
</dbReference>